<dbReference type="PANTHER" id="PTHR42711">
    <property type="entry name" value="ABC TRANSPORTER ATP-BINDING PROTEIN"/>
    <property type="match status" value="1"/>
</dbReference>
<dbReference type="PROSITE" id="PS00211">
    <property type="entry name" value="ABC_TRANSPORTER_1"/>
    <property type="match status" value="1"/>
</dbReference>
<protein>
    <submittedName>
        <fullName evidence="7">Lipooligosaccharide transport system ATP-binding protein</fullName>
    </submittedName>
</protein>
<evidence type="ECO:0000256" key="4">
    <source>
        <dbReference type="ARBA" id="ARBA00022741"/>
    </source>
</evidence>
<dbReference type="Proteomes" id="UP000231632">
    <property type="component" value="Unassembled WGS sequence"/>
</dbReference>
<dbReference type="GO" id="GO:0005524">
    <property type="term" value="F:ATP binding"/>
    <property type="evidence" value="ECO:0007669"/>
    <property type="project" value="UniProtKB-KW"/>
</dbReference>
<dbReference type="GO" id="GO:0016887">
    <property type="term" value="F:ATP hydrolysis activity"/>
    <property type="evidence" value="ECO:0007669"/>
    <property type="project" value="InterPro"/>
</dbReference>
<name>A0A1L8CPG5_9PROT</name>
<reference evidence="7 8" key="1">
    <citation type="journal article" date="2017" name="Arch. Microbiol.">
        <title>Mariprofundus micogutta sp. nov., a novel iron-oxidizing zetaproteobacterium isolated from a deep-sea hydrothermal field at the Bayonnaise knoll of the Izu-Ogasawara arc, and a description of Mariprofundales ord. nov. and Zetaproteobacteria classis nov.</title>
        <authorList>
            <person name="Makita H."/>
            <person name="Tanaka E."/>
            <person name="Mitsunobu S."/>
            <person name="Miyazaki M."/>
            <person name="Nunoura T."/>
            <person name="Uematsu K."/>
            <person name="Takaki Y."/>
            <person name="Nishi S."/>
            <person name="Shimamura S."/>
            <person name="Takai K."/>
        </authorList>
    </citation>
    <scope>NUCLEOTIDE SEQUENCE [LARGE SCALE GENOMIC DNA]</scope>
    <source>
        <strain evidence="7 8">ET2</strain>
    </source>
</reference>
<evidence type="ECO:0000313" key="7">
    <source>
        <dbReference type="EMBL" id="GAV20719.1"/>
    </source>
</evidence>
<evidence type="ECO:0000259" key="6">
    <source>
        <dbReference type="PROSITE" id="PS50893"/>
    </source>
</evidence>
<feature type="domain" description="ABC transporter" evidence="6">
    <location>
        <begin position="6"/>
        <end position="234"/>
    </location>
</feature>
<proteinExistence type="inferred from homology"/>
<dbReference type="OrthoDB" id="5289537at2"/>
<keyword evidence="4" id="KW-0547">Nucleotide-binding</keyword>
<dbReference type="SMART" id="SM00382">
    <property type="entry name" value="AAA"/>
    <property type="match status" value="1"/>
</dbReference>
<evidence type="ECO:0000256" key="3">
    <source>
        <dbReference type="ARBA" id="ARBA00022458"/>
    </source>
</evidence>
<evidence type="ECO:0000313" key="8">
    <source>
        <dbReference type="Proteomes" id="UP000231632"/>
    </source>
</evidence>
<evidence type="ECO:0000256" key="1">
    <source>
        <dbReference type="ARBA" id="ARBA00005417"/>
    </source>
</evidence>
<dbReference type="InterPro" id="IPR050763">
    <property type="entry name" value="ABC_transporter_ATP-binding"/>
</dbReference>
<keyword evidence="3" id="KW-0536">Nodulation</keyword>
<keyword evidence="5 7" id="KW-0067">ATP-binding</keyword>
<keyword evidence="2" id="KW-0813">Transport</keyword>
<comment type="similarity">
    <text evidence="1">Belongs to the ABC transporter superfamily.</text>
</comment>
<dbReference type="STRING" id="1921010.MMIC_P1692"/>
<dbReference type="RefSeq" id="WP_072660028.1">
    <property type="nucleotide sequence ID" value="NZ_BDFD01000014.1"/>
</dbReference>
<dbReference type="PROSITE" id="PS50893">
    <property type="entry name" value="ABC_TRANSPORTER_2"/>
    <property type="match status" value="1"/>
</dbReference>
<evidence type="ECO:0000256" key="2">
    <source>
        <dbReference type="ARBA" id="ARBA00022448"/>
    </source>
</evidence>
<dbReference type="Gene3D" id="3.40.50.300">
    <property type="entry name" value="P-loop containing nucleotide triphosphate hydrolases"/>
    <property type="match status" value="1"/>
</dbReference>
<organism evidence="7 8">
    <name type="scientific">Mariprofundus micogutta</name>
    <dbReference type="NCBI Taxonomy" id="1921010"/>
    <lineage>
        <taxon>Bacteria</taxon>
        <taxon>Pseudomonadati</taxon>
        <taxon>Pseudomonadota</taxon>
        <taxon>Candidatius Mariprofundia</taxon>
        <taxon>Mariprofundales</taxon>
        <taxon>Mariprofundaceae</taxon>
        <taxon>Mariprofundus</taxon>
    </lineage>
</organism>
<dbReference type="InterPro" id="IPR003439">
    <property type="entry name" value="ABC_transporter-like_ATP-bd"/>
</dbReference>
<dbReference type="Pfam" id="PF00005">
    <property type="entry name" value="ABC_tran"/>
    <property type="match status" value="1"/>
</dbReference>
<dbReference type="PANTHER" id="PTHR42711:SF5">
    <property type="entry name" value="ABC TRANSPORTER ATP-BINDING PROTEIN NATA"/>
    <property type="match status" value="1"/>
</dbReference>
<evidence type="ECO:0000256" key="5">
    <source>
        <dbReference type="ARBA" id="ARBA00022840"/>
    </source>
</evidence>
<comment type="caution">
    <text evidence="7">The sequence shown here is derived from an EMBL/GenBank/DDBJ whole genome shotgun (WGS) entry which is preliminary data.</text>
</comment>
<dbReference type="AlphaFoldDB" id="A0A1L8CPG5"/>
<gene>
    <name evidence="7" type="ORF">MMIC_P1692</name>
</gene>
<dbReference type="InterPro" id="IPR027417">
    <property type="entry name" value="P-loop_NTPase"/>
</dbReference>
<keyword evidence="8" id="KW-1185">Reference proteome</keyword>
<sequence>MSDAVVRATGVRKYFGDREVICGVDFDIRPGICFGILGPNGAGKTTLMRMLLGLSPVSEGQYSVFGQSVGDSAIHSRIGVVPQQDNLDPDFSVSLNLKVYAGYFGISYRAAETRIAELLEFAALARRSRDQVSSLSGGMRRRLMVARSLINNPDLIVLDEPSTGLDPQARHLIWQRLRSLKKQGKTLILTTHYMEEAAELCDELIILDRGSILTRGSPQDLIAEHVEAEVVAIRGLSNELDAIELCEGLDIRLDHVGDTWFCYGLDARPLVARCAERNDLTFIHRPASLEDVFLKLTGRDMREEA</sequence>
<accession>A0A1L8CPG5</accession>
<dbReference type="SUPFAM" id="SSF52540">
    <property type="entry name" value="P-loop containing nucleoside triphosphate hydrolases"/>
    <property type="match status" value="1"/>
</dbReference>
<dbReference type="EMBL" id="BDFD01000014">
    <property type="protein sequence ID" value="GAV20719.1"/>
    <property type="molecule type" value="Genomic_DNA"/>
</dbReference>
<dbReference type="InterPro" id="IPR017871">
    <property type="entry name" value="ABC_transporter-like_CS"/>
</dbReference>
<dbReference type="InterPro" id="IPR003593">
    <property type="entry name" value="AAA+_ATPase"/>
</dbReference>